<keyword evidence="3" id="KW-0472">Membrane</keyword>
<name>A0A238KZ45_9RHOB</name>
<gene>
    <name evidence="4" type="ORF">PEV8663_03733</name>
</gene>
<dbReference type="EMBL" id="FXYH01000016">
    <property type="protein sequence ID" value="SMX48085.1"/>
    <property type="molecule type" value="Genomic_DNA"/>
</dbReference>
<keyword evidence="3" id="KW-0812">Transmembrane</keyword>
<dbReference type="Gene3D" id="1.25.40.10">
    <property type="entry name" value="Tetratricopeptide repeat domain"/>
    <property type="match status" value="1"/>
</dbReference>
<dbReference type="Proteomes" id="UP000220836">
    <property type="component" value="Unassembled WGS sequence"/>
</dbReference>
<keyword evidence="1" id="KW-0201">Cytochrome c-type biogenesis</keyword>
<reference evidence="4 5" key="1">
    <citation type="submission" date="2017-05" db="EMBL/GenBank/DDBJ databases">
        <authorList>
            <person name="Song R."/>
            <person name="Chenine A.L."/>
            <person name="Ruprecht R.M."/>
        </authorList>
    </citation>
    <scope>NUCLEOTIDE SEQUENCE [LARGE SCALE GENOMIC DNA]</scope>
    <source>
        <strain evidence="4 5">CECT 8663</strain>
    </source>
</reference>
<evidence type="ECO:0008006" key="6">
    <source>
        <dbReference type="Google" id="ProtNLM"/>
    </source>
</evidence>
<evidence type="ECO:0000256" key="1">
    <source>
        <dbReference type="ARBA" id="ARBA00022748"/>
    </source>
</evidence>
<keyword evidence="5" id="KW-1185">Reference proteome</keyword>
<feature type="region of interest" description="Disordered" evidence="2">
    <location>
        <begin position="307"/>
        <end position="336"/>
    </location>
</feature>
<evidence type="ECO:0000313" key="5">
    <source>
        <dbReference type="Proteomes" id="UP000220836"/>
    </source>
</evidence>
<evidence type="ECO:0000256" key="2">
    <source>
        <dbReference type="SAM" id="MobiDB-lite"/>
    </source>
</evidence>
<accession>A0A238KZ45</accession>
<dbReference type="RefSeq" id="WP_097806188.1">
    <property type="nucleotide sequence ID" value="NZ_FXYH01000016.1"/>
</dbReference>
<keyword evidence="3" id="KW-1133">Transmembrane helix</keyword>
<dbReference type="AlphaFoldDB" id="A0A238KZ45"/>
<dbReference type="SUPFAM" id="SSF48452">
    <property type="entry name" value="TPR-like"/>
    <property type="match status" value="1"/>
</dbReference>
<dbReference type="NCBIfam" id="TIGR03142">
    <property type="entry name" value="cytochro_ccmI"/>
    <property type="match status" value="1"/>
</dbReference>
<dbReference type="OrthoDB" id="9815847at2"/>
<sequence length="411" mass="43927">MFWILTGALALVLTVLLLLALLRGQRETGPAEAFDLNVYRDQLTEIERDTARGTIAADEAERLKVEISRRILAADTAAKQNASTEGTAGTGSYIMAGLIAALVLGGGFGLYWKQGSPDAVDMPLSDRIAAAQELRDNRPSQAEYESRMPAAEAANAPEDYMKLVEKLREAVAARPDDLQGHILLASSEAALGNYKLAYEAQAQIVALRGESATAKDYTDLADMMIIAAGGLVSPEAQVALEKALAIDPEDGVARFYGGLMMAQTGRPDVAFGMWNSLLRSSAPDAPWVGPIRAQIEELAYRAGETRFELPPLPHSDDDNRGPSSDDIAAASDMTPEERQDMIKGMVDQLSERLATEGGPASDWAKLINAIGVLGDIEQATAIWNEAQNIFANDPESLAQVTAAATRIGIAD</sequence>
<feature type="transmembrane region" description="Helical" evidence="3">
    <location>
        <begin position="93"/>
        <end position="112"/>
    </location>
</feature>
<proteinExistence type="predicted"/>
<evidence type="ECO:0000313" key="4">
    <source>
        <dbReference type="EMBL" id="SMX48085.1"/>
    </source>
</evidence>
<dbReference type="InterPro" id="IPR011990">
    <property type="entry name" value="TPR-like_helical_dom_sf"/>
</dbReference>
<protein>
    <recommendedName>
        <fullName evidence="6">Cytochrome c-type biogenesis protein CcmH</fullName>
    </recommendedName>
</protein>
<dbReference type="GO" id="GO:0017004">
    <property type="term" value="P:cytochrome complex assembly"/>
    <property type="evidence" value="ECO:0007669"/>
    <property type="project" value="UniProtKB-KW"/>
</dbReference>
<dbReference type="InterPro" id="IPR017560">
    <property type="entry name" value="Cyt_c_biogenesis_CcmI"/>
</dbReference>
<organism evidence="4 5">
    <name type="scientific">Pelagimonas varians</name>
    <dbReference type="NCBI Taxonomy" id="696760"/>
    <lineage>
        <taxon>Bacteria</taxon>
        <taxon>Pseudomonadati</taxon>
        <taxon>Pseudomonadota</taxon>
        <taxon>Alphaproteobacteria</taxon>
        <taxon>Rhodobacterales</taxon>
        <taxon>Roseobacteraceae</taxon>
        <taxon>Pelagimonas</taxon>
    </lineage>
</organism>
<evidence type="ECO:0000256" key="3">
    <source>
        <dbReference type="SAM" id="Phobius"/>
    </source>
</evidence>